<feature type="domain" description="Porphobilinogen deaminase N-terminal" evidence="9">
    <location>
        <begin position="4"/>
        <end position="210"/>
    </location>
</feature>
<dbReference type="PANTHER" id="PTHR11557:SF0">
    <property type="entry name" value="PORPHOBILINOGEN DEAMINASE"/>
    <property type="match status" value="1"/>
</dbReference>
<dbReference type="InterPro" id="IPR000860">
    <property type="entry name" value="HemC"/>
</dbReference>
<dbReference type="NCBIfam" id="TIGR00212">
    <property type="entry name" value="hemC"/>
    <property type="match status" value="1"/>
</dbReference>
<dbReference type="InterPro" id="IPR022417">
    <property type="entry name" value="Porphobilin_deaminase_N"/>
</dbReference>
<evidence type="ECO:0000256" key="1">
    <source>
        <dbReference type="ARBA" id="ARBA00002869"/>
    </source>
</evidence>
<dbReference type="EMBL" id="CP042467">
    <property type="protein sequence ID" value="QED25828.1"/>
    <property type="molecule type" value="Genomic_DNA"/>
</dbReference>
<reference evidence="11 12" key="1">
    <citation type="submission" date="2019-08" db="EMBL/GenBank/DDBJ databases">
        <authorList>
            <person name="Liang Q."/>
        </authorList>
    </citation>
    <scope>NUCLEOTIDE SEQUENCE [LARGE SCALE GENOMIC DNA]</scope>
    <source>
        <strain evidence="11 12">V1718</strain>
    </source>
</reference>
<comment type="subunit">
    <text evidence="4 8">Monomer.</text>
</comment>
<dbReference type="EC" id="2.5.1.61" evidence="8"/>
<comment type="pathway">
    <text evidence="2">Porphyrin-containing compound metabolism; protoporphyrin-IX biosynthesis; coproporphyrinogen-III from 5-aminolevulinate: step 2/4.</text>
</comment>
<dbReference type="Gene3D" id="3.40.190.10">
    <property type="entry name" value="Periplasmic binding protein-like II"/>
    <property type="match status" value="2"/>
</dbReference>
<evidence type="ECO:0000256" key="7">
    <source>
        <dbReference type="ARBA" id="ARBA00048169"/>
    </source>
</evidence>
<dbReference type="PROSITE" id="PS00533">
    <property type="entry name" value="PORPHOBILINOGEN_DEAM"/>
    <property type="match status" value="1"/>
</dbReference>
<dbReference type="PIRSF" id="PIRSF001438">
    <property type="entry name" value="4pyrrol_synth_OHMeBilane_synth"/>
    <property type="match status" value="1"/>
</dbReference>
<feature type="modified residue" description="S-(dipyrrolylmethanemethyl)cysteine" evidence="8">
    <location>
        <position position="240"/>
    </location>
</feature>
<dbReference type="Pfam" id="PF01379">
    <property type="entry name" value="Porphobil_deam"/>
    <property type="match status" value="1"/>
</dbReference>
<feature type="domain" description="Porphobilinogen deaminase C-terminal" evidence="10">
    <location>
        <begin position="224"/>
        <end position="282"/>
    </location>
</feature>
<dbReference type="RefSeq" id="WP_146956742.1">
    <property type="nucleotide sequence ID" value="NZ_CP042467.1"/>
</dbReference>
<dbReference type="InterPro" id="IPR036803">
    <property type="entry name" value="Porphobilinogen_deaminase_C_sf"/>
</dbReference>
<dbReference type="FunFam" id="3.40.190.10:FF:000004">
    <property type="entry name" value="Porphobilinogen deaminase"/>
    <property type="match status" value="1"/>
</dbReference>
<name>A0A5B8XLJ0_9DELT</name>
<protein>
    <recommendedName>
        <fullName evidence="8">Porphobilinogen deaminase</fullName>
        <shortName evidence="8">PBG</shortName>
        <ecNumber evidence="8">2.5.1.61</ecNumber>
    </recommendedName>
    <alternativeName>
        <fullName evidence="8">Hydroxymethylbilane synthase</fullName>
        <shortName evidence="8">HMBS</shortName>
    </alternativeName>
    <alternativeName>
        <fullName evidence="8">Pre-uroporphyrinogen synthase</fullName>
    </alternativeName>
</protein>
<dbReference type="PANTHER" id="PTHR11557">
    <property type="entry name" value="PORPHOBILINOGEN DEAMINASE"/>
    <property type="match status" value="1"/>
</dbReference>
<gene>
    <name evidence="8 11" type="primary">hemC</name>
    <name evidence="11" type="ORF">FRD01_00825</name>
</gene>
<evidence type="ECO:0000256" key="2">
    <source>
        <dbReference type="ARBA" id="ARBA00004735"/>
    </source>
</evidence>
<keyword evidence="12" id="KW-1185">Reference proteome</keyword>
<dbReference type="Gene3D" id="3.30.160.40">
    <property type="entry name" value="Porphobilinogen deaminase, C-terminal domain"/>
    <property type="match status" value="1"/>
</dbReference>
<evidence type="ECO:0000256" key="6">
    <source>
        <dbReference type="ARBA" id="ARBA00023244"/>
    </source>
</evidence>
<evidence type="ECO:0000256" key="5">
    <source>
        <dbReference type="ARBA" id="ARBA00022679"/>
    </source>
</evidence>
<dbReference type="GO" id="GO:0004418">
    <property type="term" value="F:hydroxymethylbilane synthase activity"/>
    <property type="evidence" value="ECO:0007669"/>
    <property type="project" value="UniProtKB-UniRule"/>
</dbReference>
<comment type="miscellaneous">
    <text evidence="8">The porphobilinogen subunits are added to the dipyrromethane group.</text>
</comment>
<dbReference type="Proteomes" id="UP000321595">
    <property type="component" value="Chromosome"/>
</dbReference>
<evidence type="ECO:0000259" key="10">
    <source>
        <dbReference type="Pfam" id="PF03900"/>
    </source>
</evidence>
<dbReference type="GO" id="GO:0006782">
    <property type="term" value="P:protoporphyrinogen IX biosynthetic process"/>
    <property type="evidence" value="ECO:0007669"/>
    <property type="project" value="UniProtKB-UniRule"/>
</dbReference>
<keyword evidence="5 8" id="KW-0808">Transferase</keyword>
<evidence type="ECO:0000313" key="12">
    <source>
        <dbReference type="Proteomes" id="UP000321595"/>
    </source>
</evidence>
<evidence type="ECO:0000313" key="11">
    <source>
        <dbReference type="EMBL" id="QED25828.1"/>
    </source>
</evidence>
<evidence type="ECO:0000256" key="8">
    <source>
        <dbReference type="HAMAP-Rule" id="MF_00260"/>
    </source>
</evidence>
<evidence type="ECO:0000256" key="3">
    <source>
        <dbReference type="ARBA" id="ARBA00005638"/>
    </source>
</evidence>
<evidence type="ECO:0000259" key="9">
    <source>
        <dbReference type="Pfam" id="PF01379"/>
    </source>
</evidence>
<dbReference type="HAMAP" id="MF_00260">
    <property type="entry name" value="Porphobil_deam"/>
    <property type="match status" value="1"/>
</dbReference>
<proteinExistence type="inferred from homology"/>
<comment type="catalytic activity">
    <reaction evidence="7 8">
        <text>4 porphobilinogen + H2O = hydroxymethylbilane + 4 NH4(+)</text>
        <dbReference type="Rhea" id="RHEA:13185"/>
        <dbReference type="ChEBI" id="CHEBI:15377"/>
        <dbReference type="ChEBI" id="CHEBI:28938"/>
        <dbReference type="ChEBI" id="CHEBI:57845"/>
        <dbReference type="ChEBI" id="CHEBI:58126"/>
        <dbReference type="EC" id="2.5.1.61"/>
    </reaction>
</comment>
<sequence length="302" mass="32830">MMKVRLGSRKSPLALWQTRWVAGLLEEAHPGLEIEVVTMDTIGDKIRDVPLPKIGAKGLFTQELEQALVADEVDMAIHSLKDLPTSLPEGLKFQGAPRRASPADAFISTKWKSIEEVPEGAVIGTGSMRRQAQIAYAKPGVRFEDLRGNIDTRLRKLHENGWDGIIMAAAALHRLEAQEHVAEEMDVARFVPAVSQGAVGIEVREGRPEVDALIEAIVCPETMEAVLAERHFLRALEGGCSVPLGAHAHKAGGAWHYHAWVGLPDGSEVIEGHYSGPNAAELAHEAVADFEGRGAHELLERV</sequence>
<dbReference type="InterPro" id="IPR022419">
    <property type="entry name" value="Porphobilin_deaminase_cofac_BS"/>
</dbReference>
<comment type="cofactor">
    <cofactor evidence="8">
        <name>dipyrromethane</name>
        <dbReference type="ChEBI" id="CHEBI:60342"/>
    </cofactor>
    <text evidence="8">Binds 1 dipyrromethane group covalently.</text>
</comment>
<dbReference type="PRINTS" id="PR00151">
    <property type="entry name" value="PORPHBDMNASE"/>
</dbReference>
<accession>A0A5B8XLJ0</accession>
<dbReference type="OrthoDB" id="9810298at2"/>
<comment type="function">
    <text evidence="1 8">Tetrapolymerization of the monopyrrole PBG into the hydroxymethylbilane pre-uroporphyrinogen in several discrete steps.</text>
</comment>
<dbReference type="AlphaFoldDB" id="A0A5B8XLJ0"/>
<keyword evidence="6 8" id="KW-0627">Porphyrin biosynthesis</keyword>
<dbReference type="SUPFAM" id="SSF54782">
    <property type="entry name" value="Porphobilinogen deaminase (hydroxymethylbilane synthase), C-terminal domain"/>
    <property type="match status" value="1"/>
</dbReference>
<evidence type="ECO:0000256" key="4">
    <source>
        <dbReference type="ARBA" id="ARBA00011245"/>
    </source>
</evidence>
<organism evidence="11 12">
    <name type="scientific">Microvenator marinus</name>
    <dbReference type="NCBI Taxonomy" id="2600177"/>
    <lineage>
        <taxon>Bacteria</taxon>
        <taxon>Deltaproteobacteria</taxon>
        <taxon>Bradymonadales</taxon>
        <taxon>Microvenatoraceae</taxon>
        <taxon>Microvenator</taxon>
    </lineage>
</organism>
<dbReference type="GO" id="GO:0005737">
    <property type="term" value="C:cytoplasm"/>
    <property type="evidence" value="ECO:0007669"/>
    <property type="project" value="UniProtKB-UniRule"/>
</dbReference>
<dbReference type="InterPro" id="IPR022418">
    <property type="entry name" value="Porphobilinogen_deaminase_C"/>
</dbReference>
<dbReference type="KEGG" id="bbae:FRD01_00825"/>
<dbReference type="SUPFAM" id="SSF53850">
    <property type="entry name" value="Periplasmic binding protein-like II"/>
    <property type="match status" value="1"/>
</dbReference>
<dbReference type="FunFam" id="3.40.190.10:FF:000005">
    <property type="entry name" value="Porphobilinogen deaminase"/>
    <property type="match status" value="1"/>
</dbReference>
<comment type="similarity">
    <text evidence="3 8">Belongs to the HMBS family.</text>
</comment>
<dbReference type="UniPathway" id="UPA00251">
    <property type="reaction ID" value="UER00319"/>
</dbReference>
<dbReference type="Pfam" id="PF03900">
    <property type="entry name" value="Porphobil_deamC"/>
    <property type="match status" value="1"/>
</dbReference>